<keyword evidence="3" id="KW-1185">Reference proteome</keyword>
<keyword evidence="1" id="KW-0812">Transmembrane</keyword>
<dbReference type="SUPFAM" id="SSF110997">
    <property type="entry name" value="Sporulation related repeat"/>
    <property type="match status" value="1"/>
</dbReference>
<evidence type="ECO:0000256" key="1">
    <source>
        <dbReference type="SAM" id="Phobius"/>
    </source>
</evidence>
<comment type="caution">
    <text evidence="2">The sequence shown here is derived from an EMBL/GenBank/DDBJ whole genome shotgun (WGS) entry which is preliminary data.</text>
</comment>
<feature type="transmembrane region" description="Helical" evidence="1">
    <location>
        <begin position="113"/>
        <end position="135"/>
    </location>
</feature>
<reference evidence="2 3" key="1">
    <citation type="submission" date="2022-01" db="EMBL/GenBank/DDBJ databases">
        <title>Alkalihalobacillus sp. EGI L200015, a novel bacterium isolated from a salt lake sediment.</title>
        <authorList>
            <person name="Gao L."/>
            <person name="Fang B.-Z."/>
            <person name="Li W.-J."/>
        </authorList>
    </citation>
    <scope>NUCLEOTIDE SEQUENCE [LARGE SCALE GENOMIC DNA]</scope>
    <source>
        <strain evidence="2 3">KCTC 12718</strain>
    </source>
</reference>
<organism evidence="2 3">
    <name type="scientific">Pseudalkalibacillus berkeleyi</name>
    <dbReference type="NCBI Taxonomy" id="1069813"/>
    <lineage>
        <taxon>Bacteria</taxon>
        <taxon>Bacillati</taxon>
        <taxon>Bacillota</taxon>
        <taxon>Bacilli</taxon>
        <taxon>Bacillales</taxon>
        <taxon>Fictibacillaceae</taxon>
        <taxon>Pseudalkalibacillus</taxon>
    </lineage>
</organism>
<name>A0ABS9H371_9BACL</name>
<keyword evidence="1" id="KW-0472">Membrane</keyword>
<proteinExistence type="predicted"/>
<evidence type="ECO:0000313" key="2">
    <source>
        <dbReference type="EMBL" id="MCF6138100.1"/>
    </source>
</evidence>
<accession>A0ABS9H371</accession>
<dbReference type="Proteomes" id="UP001649381">
    <property type="component" value="Unassembled WGS sequence"/>
</dbReference>
<keyword evidence="1" id="KW-1133">Transmembrane helix</keyword>
<gene>
    <name evidence="2" type="ORF">L2716_10225</name>
</gene>
<dbReference type="EMBL" id="JAKIJS010000001">
    <property type="protein sequence ID" value="MCF6138100.1"/>
    <property type="molecule type" value="Genomic_DNA"/>
</dbReference>
<dbReference type="Gene3D" id="3.30.70.1070">
    <property type="entry name" value="Sporulation related repeat"/>
    <property type="match status" value="1"/>
</dbReference>
<sequence>MDDKEKNITIRVNGKDRPVQEVKAEIQNKDEEIAASIDGDFIDQPFEWVLPKENTSSNLYLFHANRDESESTEYDAYSNERKPGLPIHRKKLTSSLKRPFSAPKTPFQLPKQLLVPIVSAVVIGGIIGLIVLMIFTGDEFKSNTTPAATQPVETPVKNPISAPKTTSLNTIISPYVVQAGLYSSAASAEEIANNIIAKGYAAAVDPVDYRVYIGISSTLEGAKALASVYENTEILAEAPYSHSRTMGEEEISVPTSGDTHWLESGKALLELSYGTADMNTMESDLLSWKKEAMGSVEKLTADQQKKAVAFINSMSAVVDQNEGKWTIQQAKLDATIHYIALVQSFKK</sequence>
<dbReference type="RefSeq" id="WP_236334249.1">
    <property type="nucleotide sequence ID" value="NZ_JAKIJS010000001.1"/>
</dbReference>
<evidence type="ECO:0000313" key="3">
    <source>
        <dbReference type="Proteomes" id="UP001649381"/>
    </source>
</evidence>
<protein>
    <submittedName>
        <fullName evidence="2">SPOR domain-containing protein</fullName>
    </submittedName>
</protein>
<dbReference type="InterPro" id="IPR036680">
    <property type="entry name" value="SPOR-like_sf"/>
</dbReference>